<gene>
    <name evidence="4" type="ORF">SAMN05660642_03018</name>
</gene>
<dbReference type="PANTHER" id="PTHR39082:SF1">
    <property type="entry name" value="SCAVENGER RECEPTOR CLASS A MEMBER 3"/>
    <property type="match status" value="1"/>
</dbReference>
<dbReference type="EMBL" id="FNHE01000007">
    <property type="protein sequence ID" value="SDM65339.1"/>
    <property type="molecule type" value="Genomic_DNA"/>
</dbReference>
<feature type="coiled-coil region" evidence="1">
    <location>
        <begin position="44"/>
        <end position="158"/>
    </location>
</feature>
<dbReference type="Gene3D" id="1.10.287.1490">
    <property type="match status" value="1"/>
</dbReference>
<proteinExistence type="predicted"/>
<dbReference type="Pfam" id="PF24481">
    <property type="entry name" value="CT398_CC"/>
    <property type="match status" value="1"/>
</dbReference>
<dbReference type="PANTHER" id="PTHR39082">
    <property type="entry name" value="PHOSPHOLIPASE C-BETA-2-RELATED"/>
    <property type="match status" value="1"/>
</dbReference>
<dbReference type="Proteomes" id="UP000198680">
    <property type="component" value="Unassembled WGS sequence"/>
</dbReference>
<evidence type="ECO:0000259" key="3">
    <source>
        <dbReference type="Pfam" id="PF24481"/>
    </source>
</evidence>
<dbReference type="OrthoDB" id="9784388at2"/>
<protein>
    <submittedName>
        <fullName evidence="4">Uncharacterized protein</fullName>
    </submittedName>
</protein>
<reference evidence="5" key="1">
    <citation type="submission" date="2016-10" db="EMBL/GenBank/DDBJ databases">
        <authorList>
            <person name="Varghese N."/>
            <person name="Submissions S."/>
        </authorList>
    </citation>
    <scope>NUCLEOTIDE SEQUENCE [LARGE SCALE GENOMIC DNA]</scope>
    <source>
        <strain evidence="5">DSM 45419</strain>
    </source>
</reference>
<evidence type="ECO:0000259" key="2">
    <source>
        <dbReference type="Pfam" id="PF02591"/>
    </source>
</evidence>
<feature type="domain" description="C4-type zinc ribbon" evidence="2">
    <location>
        <begin position="205"/>
        <end position="238"/>
    </location>
</feature>
<dbReference type="InterPro" id="IPR056003">
    <property type="entry name" value="CT398_CC_hairpin"/>
</dbReference>
<accession>A0A1G9UZP8</accession>
<dbReference type="InterPro" id="IPR003743">
    <property type="entry name" value="Zf-RING_7"/>
</dbReference>
<dbReference type="STRING" id="1137991.SAMN05660642_03018"/>
<evidence type="ECO:0000313" key="5">
    <source>
        <dbReference type="Proteomes" id="UP000198680"/>
    </source>
</evidence>
<dbReference type="InterPro" id="IPR052376">
    <property type="entry name" value="Oxidative_Scav/Glycosyltrans"/>
</dbReference>
<dbReference type="Pfam" id="PF02591">
    <property type="entry name" value="Zn_ribbon_9"/>
    <property type="match status" value="1"/>
</dbReference>
<evidence type="ECO:0000313" key="4">
    <source>
        <dbReference type="EMBL" id="SDM65339.1"/>
    </source>
</evidence>
<name>A0A1G9UZP8_9ACTN</name>
<evidence type="ECO:0000256" key="1">
    <source>
        <dbReference type="SAM" id="Coils"/>
    </source>
</evidence>
<organism evidence="4 5">
    <name type="scientific">Geodermatophilus siccatus</name>
    <dbReference type="NCBI Taxonomy" id="1137991"/>
    <lineage>
        <taxon>Bacteria</taxon>
        <taxon>Bacillati</taxon>
        <taxon>Actinomycetota</taxon>
        <taxon>Actinomycetes</taxon>
        <taxon>Geodermatophilales</taxon>
        <taxon>Geodermatophilaceae</taxon>
        <taxon>Geodermatophilus</taxon>
    </lineage>
</organism>
<sequence>MKADHFDQQKLLALAAEDVALGQLAHRRRTLPENAAVEAAAGKERELATAVVRAETEVRDLQREVKRLEGDVETVRARVTRDQGLLDSGSVSAKQMTDLQHEMQSLARRQSDLEDQELELMEQLETAEVALAEAQEGQQTAQAELERAQQLRDDALADIADGTAQHEAARTEAAARIPADLLALYERIRTQTGSTGAAVLKARQCQGCRIELFGKELAAVRNADPHEVVRCDNCGRILVRTAESGL</sequence>
<keyword evidence="5" id="KW-1185">Reference proteome</keyword>
<dbReference type="RefSeq" id="WP_091219777.1">
    <property type="nucleotide sequence ID" value="NZ_FNHE01000007.1"/>
</dbReference>
<dbReference type="AlphaFoldDB" id="A0A1G9UZP8"/>
<feature type="domain" description="CT398-like coiled coil hairpin" evidence="3">
    <location>
        <begin position="14"/>
        <end position="193"/>
    </location>
</feature>
<keyword evidence="1" id="KW-0175">Coiled coil</keyword>